<proteinExistence type="predicted"/>
<reference evidence="3" key="1">
    <citation type="submission" date="2018-11" db="EMBL/GenBank/DDBJ databases">
        <title>Chitinophaga lutea sp.nov., isolate from arsenic contaminated soil.</title>
        <authorList>
            <person name="Zong Y."/>
        </authorList>
    </citation>
    <scope>NUCLEOTIDE SEQUENCE [LARGE SCALE GENOMIC DNA]</scope>
    <source>
        <strain evidence="3">YLT18</strain>
    </source>
</reference>
<keyword evidence="1" id="KW-1133">Transmembrane helix</keyword>
<organism evidence="2 3">
    <name type="scientific">Chitinophaga barathri</name>
    <dbReference type="NCBI Taxonomy" id="1647451"/>
    <lineage>
        <taxon>Bacteria</taxon>
        <taxon>Pseudomonadati</taxon>
        <taxon>Bacteroidota</taxon>
        <taxon>Chitinophagia</taxon>
        <taxon>Chitinophagales</taxon>
        <taxon>Chitinophagaceae</taxon>
        <taxon>Chitinophaga</taxon>
    </lineage>
</organism>
<keyword evidence="1" id="KW-0472">Membrane</keyword>
<dbReference type="EMBL" id="RMBX01000004">
    <property type="protein sequence ID" value="RPD41571.1"/>
    <property type="molecule type" value="Genomic_DNA"/>
</dbReference>
<feature type="transmembrane region" description="Helical" evidence="1">
    <location>
        <begin position="104"/>
        <end position="124"/>
    </location>
</feature>
<keyword evidence="1" id="KW-0812">Transmembrane</keyword>
<protein>
    <submittedName>
        <fullName evidence="2">Uncharacterized protein</fullName>
    </submittedName>
</protein>
<evidence type="ECO:0000313" key="2">
    <source>
        <dbReference type="EMBL" id="RPD41571.1"/>
    </source>
</evidence>
<name>A0A3N4MCY6_9BACT</name>
<dbReference type="AlphaFoldDB" id="A0A3N4MCY6"/>
<sequence length="138" mass="15829">MDKSTLHHYAQYALGLARISDDDADIPEALTHYGLKPYEIEEVLKYIAVEYAEVKYEQAKTYFRYAALVFGVLLPVNLILFWLIVHRPLEKGGFWRNVSSHLTIPVEFTLTIGILLAAIINFVICRKKLATIKQSYLP</sequence>
<accession>A0A3N4MCY6</accession>
<evidence type="ECO:0000256" key="1">
    <source>
        <dbReference type="SAM" id="Phobius"/>
    </source>
</evidence>
<evidence type="ECO:0000313" key="3">
    <source>
        <dbReference type="Proteomes" id="UP000279089"/>
    </source>
</evidence>
<comment type="caution">
    <text evidence="2">The sequence shown here is derived from an EMBL/GenBank/DDBJ whole genome shotgun (WGS) entry which is preliminary data.</text>
</comment>
<dbReference type="Proteomes" id="UP000279089">
    <property type="component" value="Unassembled WGS sequence"/>
</dbReference>
<keyword evidence="3" id="KW-1185">Reference proteome</keyword>
<gene>
    <name evidence="2" type="ORF">EG028_09700</name>
</gene>
<dbReference type="RefSeq" id="WP_120516126.1">
    <property type="nucleotide sequence ID" value="NZ_QXZY01000005.1"/>
</dbReference>
<feature type="transmembrane region" description="Helical" evidence="1">
    <location>
        <begin position="65"/>
        <end position="84"/>
    </location>
</feature>